<evidence type="ECO:0000256" key="5">
    <source>
        <dbReference type="ARBA" id="ARBA00023136"/>
    </source>
</evidence>
<dbReference type="CDD" id="cd12827">
    <property type="entry name" value="EcCorA_ZntB-like_u2"/>
    <property type="match status" value="1"/>
</dbReference>
<dbReference type="InterPro" id="IPR047199">
    <property type="entry name" value="CorA-like"/>
</dbReference>
<gene>
    <name evidence="7" type="ORF">UW99_C0018G0005</name>
</gene>
<dbReference type="Proteomes" id="UP000034214">
    <property type="component" value="Unassembled WGS sequence"/>
</dbReference>
<dbReference type="GO" id="GO:0046873">
    <property type="term" value="F:metal ion transmembrane transporter activity"/>
    <property type="evidence" value="ECO:0007669"/>
    <property type="project" value="InterPro"/>
</dbReference>
<evidence type="ECO:0000256" key="2">
    <source>
        <dbReference type="ARBA" id="ARBA00009765"/>
    </source>
</evidence>
<feature type="transmembrane region" description="Helical" evidence="6">
    <location>
        <begin position="280"/>
        <end position="301"/>
    </location>
</feature>
<evidence type="ECO:0000256" key="6">
    <source>
        <dbReference type="SAM" id="Phobius"/>
    </source>
</evidence>
<evidence type="ECO:0000256" key="1">
    <source>
        <dbReference type="ARBA" id="ARBA00004141"/>
    </source>
</evidence>
<dbReference type="Pfam" id="PF01544">
    <property type="entry name" value="CorA"/>
    <property type="match status" value="1"/>
</dbReference>
<reference evidence="7 8" key="1">
    <citation type="journal article" date="2015" name="Nature">
        <title>rRNA introns, odd ribosomes, and small enigmatic genomes across a large radiation of phyla.</title>
        <authorList>
            <person name="Brown C.T."/>
            <person name="Hug L.A."/>
            <person name="Thomas B.C."/>
            <person name="Sharon I."/>
            <person name="Castelle C.J."/>
            <person name="Singh A."/>
            <person name="Wilkins M.J."/>
            <person name="Williams K.H."/>
            <person name="Banfield J.F."/>
        </authorList>
    </citation>
    <scope>NUCLEOTIDE SEQUENCE [LARGE SCALE GENOMIC DNA]</scope>
</reference>
<comment type="similarity">
    <text evidence="2">Belongs to the CorA metal ion transporter (MIT) (TC 1.A.35) family.</text>
</comment>
<dbReference type="EMBL" id="LCKM01000018">
    <property type="protein sequence ID" value="KKT98789.1"/>
    <property type="molecule type" value="Genomic_DNA"/>
</dbReference>
<evidence type="ECO:0000256" key="3">
    <source>
        <dbReference type="ARBA" id="ARBA00022692"/>
    </source>
</evidence>
<evidence type="ECO:0000313" key="7">
    <source>
        <dbReference type="EMBL" id="KKT98789.1"/>
    </source>
</evidence>
<dbReference type="AlphaFoldDB" id="A0A0G1PR47"/>
<sequence length="306" mass="35166">MTSTYYKNSSSKSFEEIQEFKKNSWVHLTNPSANELAYLAESLKLDLTLLTDALDQYEVPRIEIEDHDVYIYTRFAVEKEPGLFQSVPFLLINKKGYLVTLSPQPLPFMGNILSSKRQTTVQQIRLMIYIFSQVNLTYSQRLISISKSLRTVLTDTIKITNKDIIQFINLENMLYDFISSLTRIEAGYTNFTKQTGIRFKEPEADAIDDLRLEAGQLMQICKDNIRTVVNFREAYNTILTNNLNRVIKFFTALTVIITIPNIIGSFFGMNVLLPFAQHPLAFGFIILFALITSGALAFLFIKKDWM</sequence>
<protein>
    <submittedName>
        <fullName evidence="7">Mg2 transporter protein CorA family protein</fullName>
    </submittedName>
</protein>
<dbReference type="Gene3D" id="3.30.460.20">
    <property type="entry name" value="CorA soluble domain-like"/>
    <property type="match status" value="1"/>
</dbReference>
<dbReference type="InterPro" id="IPR045861">
    <property type="entry name" value="CorA_cytoplasmic_dom"/>
</dbReference>
<dbReference type="InterPro" id="IPR002523">
    <property type="entry name" value="MgTranspt_CorA/ZnTranspt_ZntB"/>
</dbReference>
<organism evidence="7 8">
    <name type="scientific">Candidatus Collierbacteria bacterium GW2011_GWC2_45_15</name>
    <dbReference type="NCBI Taxonomy" id="1618394"/>
    <lineage>
        <taxon>Bacteria</taxon>
        <taxon>Candidatus Collieribacteriota</taxon>
    </lineage>
</organism>
<dbReference type="InterPro" id="IPR045863">
    <property type="entry name" value="CorA_TM1_TM2"/>
</dbReference>
<keyword evidence="4 6" id="KW-1133">Transmembrane helix</keyword>
<comment type="subcellular location">
    <subcellularLocation>
        <location evidence="1">Membrane</location>
        <topology evidence="1">Multi-pass membrane protein</topology>
    </subcellularLocation>
</comment>
<comment type="caution">
    <text evidence="7">The sequence shown here is derived from an EMBL/GenBank/DDBJ whole genome shotgun (WGS) entry which is preliminary data.</text>
</comment>
<feature type="transmembrane region" description="Helical" evidence="6">
    <location>
        <begin position="249"/>
        <end position="268"/>
    </location>
</feature>
<keyword evidence="5 6" id="KW-0472">Membrane</keyword>
<dbReference type="SUPFAM" id="SSF144083">
    <property type="entry name" value="Magnesium transport protein CorA, transmembrane region"/>
    <property type="match status" value="1"/>
</dbReference>
<evidence type="ECO:0000313" key="8">
    <source>
        <dbReference type="Proteomes" id="UP000034214"/>
    </source>
</evidence>
<dbReference type="SUPFAM" id="SSF143865">
    <property type="entry name" value="CorA soluble domain-like"/>
    <property type="match status" value="1"/>
</dbReference>
<proteinExistence type="inferred from homology"/>
<name>A0A0G1PR47_9BACT</name>
<dbReference type="PANTHER" id="PTHR47891">
    <property type="entry name" value="TRANSPORTER-RELATED"/>
    <property type="match status" value="1"/>
</dbReference>
<dbReference type="PANTHER" id="PTHR47891:SF1">
    <property type="entry name" value="CORA-MAGNESIUM AND COBALT TRANSPORTER"/>
    <property type="match status" value="1"/>
</dbReference>
<dbReference type="Gene3D" id="1.20.58.340">
    <property type="entry name" value="Magnesium transport protein CorA, transmembrane region"/>
    <property type="match status" value="1"/>
</dbReference>
<evidence type="ECO:0000256" key="4">
    <source>
        <dbReference type="ARBA" id="ARBA00022989"/>
    </source>
</evidence>
<keyword evidence="3 6" id="KW-0812">Transmembrane</keyword>
<dbReference type="GO" id="GO:0016020">
    <property type="term" value="C:membrane"/>
    <property type="evidence" value="ECO:0007669"/>
    <property type="project" value="UniProtKB-SubCell"/>
</dbReference>
<accession>A0A0G1PR47</accession>